<evidence type="ECO:0000256" key="1">
    <source>
        <dbReference type="SAM" id="MobiDB-lite"/>
    </source>
</evidence>
<feature type="compositionally biased region" description="Polar residues" evidence="1">
    <location>
        <begin position="1"/>
        <end position="12"/>
    </location>
</feature>
<reference evidence="2" key="2">
    <citation type="submission" date="2020-09" db="EMBL/GenBank/DDBJ databases">
        <authorList>
            <person name="Sun Q."/>
            <person name="Ohkuma M."/>
        </authorList>
    </citation>
    <scope>NUCLEOTIDE SEQUENCE</scope>
    <source>
        <strain evidence="2">JCM 3302</strain>
    </source>
</reference>
<feature type="region of interest" description="Disordered" evidence="1">
    <location>
        <begin position="1"/>
        <end position="38"/>
    </location>
</feature>
<evidence type="ECO:0000313" key="2">
    <source>
        <dbReference type="EMBL" id="GHE89591.1"/>
    </source>
</evidence>
<proteinExistence type="predicted"/>
<reference evidence="2" key="1">
    <citation type="journal article" date="2014" name="Int. J. Syst. Evol. Microbiol.">
        <title>Complete genome sequence of Corynebacterium casei LMG S-19264T (=DSM 44701T), isolated from a smear-ripened cheese.</title>
        <authorList>
            <consortium name="US DOE Joint Genome Institute (JGI-PGF)"/>
            <person name="Walter F."/>
            <person name="Albersmeier A."/>
            <person name="Kalinowski J."/>
            <person name="Ruckert C."/>
        </authorList>
    </citation>
    <scope>NUCLEOTIDE SEQUENCE</scope>
    <source>
        <strain evidence="2">JCM 3302</strain>
    </source>
</reference>
<organism evidence="2 3">
    <name type="scientific">Streptomyces spiralis</name>
    <dbReference type="NCBI Taxonomy" id="66376"/>
    <lineage>
        <taxon>Bacteria</taxon>
        <taxon>Bacillati</taxon>
        <taxon>Actinomycetota</taxon>
        <taxon>Actinomycetes</taxon>
        <taxon>Kitasatosporales</taxon>
        <taxon>Streptomycetaceae</taxon>
        <taxon>Streptomyces</taxon>
    </lineage>
</organism>
<evidence type="ECO:0000313" key="3">
    <source>
        <dbReference type="Proteomes" id="UP000641386"/>
    </source>
</evidence>
<dbReference type="EMBL" id="BNBC01000027">
    <property type="protein sequence ID" value="GHE89591.1"/>
    <property type="molecule type" value="Genomic_DNA"/>
</dbReference>
<keyword evidence="3" id="KW-1185">Reference proteome</keyword>
<name>A0A919A6W5_9ACTN</name>
<gene>
    <name evidence="2" type="ORF">GCM10014715_52640</name>
</gene>
<protein>
    <submittedName>
        <fullName evidence="2">Uncharacterized protein</fullName>
    </submittedName>
</protein>
<accession>A0A919A6W5</accession>
<comment type="caution">
    <text evidence="2">The sequence shown here is derived from an EMBL/GenBank/DDBJ whole genome shotgun (WGS) entry which is preliminary data.</text>
</comment>
<dbReference type="AlphaFoldDB" id="A0A919A6W5"/>
<dbReference type="Proteomes" id="UP000641386">
    <property type="component" value="Unassembled WGS sequence"/>
</dbReference>
<sequence length="62" mass="6551">MTTPSGIDTTDTIIAPHRRHGPVSPTVRTAGGPRTREARKRLTGCLEGVRRAGGWDAATAGR</sequence>